<protein>
    <submittedName>
        <fullName evidence="2">Amidase</fullName>
    </submittedName>
</protein>
<dbReference type="Pfam" id="PF01425">
    <property type="entry name" value="Amidase"/>
    <property type="match status" value="1"/>
</dbReference>
<feature type="domain" description="Amidase" evidence="1">
    <location>
        <begin position="2"/>
        <end position="75"/>
    </location>
</feature>
<organism evidence="2 3">
    <name type="scientific">Candidatus Agrococcus pullicola</name>
    <dbReference type="NCBI Taxonomy" id="2838429"/>
    <lineage>
        <taxon>Bacteria</taxon>
        <taxon>Bacillati</taxon>
        <taxon>Actinomycetota</taxon>
        <taxon>Actinomycetes</taxon>
        <taxon>Micrococcales</taxon>
        <taxon>Microbacteriaceae</taxon>
        <taxon>Agrococcus</taxon>
    </lineage>
</organism>
<reference evidence="2" key="2">
    <citation type="submission" date="2021-04" db="EMBL/GenBank/DDBJ databases">
        <authorList>
            <person name="Gilroy R."/>
        </authorList>
    </citation>
    <scope>NUCLEOTIDE SEQUENCE</scope>
    <source>
        <strain evidence="2">ChiGjej1B1-98</strain>
    </source>
</reference>
<dbReference type="InterPro" id="IPR023631">
    <property type="entry name" value="Amidase_dom"/>
</dbReference>
<dbReference type="Gene3D" id="3.90.1300.10">
    <property type="entry name" value="Amidase signature (AS) domain"/>
    <property type="match status" value="1"/>
</dbReference>
<accession>A0A9D1YVB6</accession>
<dbReference type="SUPFAM" id="SSF75304">
    <property type="entry name" value="Amidase signature (AS) enzymes"/>
    <property type="match status" value="1"/>
</dbReference>
<comment type="caution">
    <text evidence="2">The sequence shown here is derived from an EMBL/GenBank/DDBJ whole genome shotgun (WGS) entry which is preliminary data.</text>
</comment>
<proteinExistence type="predicted"/>
<reference evidence="2" key="1">
    <citation type="journal article" date="2021" name="PeerJ">
        <title>Extensive microbial diversity within the chicken gut microbiome revealed by metagenomics and culture.</title>
        <authorList>
            <person name="Gilroy R."/>
            <person name="Ravi A."/>
            <person name="Getino M."/>
            <person name="Pursley I."/>
            <person name="Horton D.L."/>
            <person name="Alikhan N.F."/>
            <person name="Baker D."/>
            <person name="Gharbi K."/>
            <person name="Hall N."/>
            <person name="Watson M."/>
            <person name="Adriaenssens E.M."/>
            <person name="Foster-Nyarko E."/>
            <person name="Jarju S."/>
            <person name="Secka A."/>
            <person name="Antonio M."/>
            <person name="Oren A."/>
            <person name="Chaudhuri R.R."/>
            <person name="La Ragione R."/>
            <person name="Hildebrand F."/>
            <person name="Pallen M.J."/>
        </authorList>
    </citation>
    <scope>NUCLEOTIDE SEQUENCE</scope>
    <source>
        <strain evidence="2">ChiGjej1B1-98</strain>
    </source>
</reference>
<evidence type="ECO:0000313" key="3">
    <source>
        <dbReference type="Proteomes" id="UP000824005"/>
    </source>
</evidence>
<name>A0A9D1YVB6_9MICO</name>
<sequence>MITPIAPVSAPPYGMATHTWPDGTTDDYDHLLGHFANMANITGFPSITLPAGADELGLAFGLQVIGRQGGDFRLLAMTRELEAILGAHP</sequence>
<dbReference type="InterPro" id="IPR036928">
    <property type="entry name" value="AS_sf"/>
</dbReference>
<evidence type="ECO:0000313" key="2">
    <source>
        <dbReference type="EMBL" id="HIY66383.1"/>
    </source>
</evidence>
<dbReference type="Proteomes" id="UP000824005">
    <property type="component" value="Unassembled WGS sequence"/>
</dbReference>
<evidence type="ECO:0000259" key="1">
    <source>
        <dbReference type="Pfam" id="PF01425"/>
    </source>
</evidence>
<gene>
    <name evidence="2" type="ORF">H9830_08930</name>
</gene>
<dbReference type="AlphaFoldDB" id="A0A9D1YVB6"/>
<dbReference type="EMBL" id="DXDC01000270">
    <property type="protein sequence ID" value="HIY66383.1"/>
    <property type="molecule type" value="Genomic_DNA"/>
</dbReference>